<reference evidence="1 2" key="1">
    <citation type="submission" date="2016-03" db="EMBL/GenBank/DDBJ databases">
        <title>EvidentialGene: Evidence-directed Construction of Genes on Genomes.</title>
        <authorList>
            <person name="Gilbert D.G."/>
            <person name="Choi J.-H."/>
            <person name="Mockaitis K."/>
            <person name="Colbourne J."/>
            <person name="Pfrender M."/>
        </authorList>
    </citation>
    <scope>NUCLEOTIDE SEQUENCE [LARGE SCALE GENOMIC DNA]</scope>
    <source>
        <strain evidence="1 2">Xinb3</strain>
        <tissue evidence="1">Complete organism</tissue>
    </source>
</reference>
<keyword evidence="2" id="KW-1185">Reference proteome</keyword>
<sequence length="69" mass="7895">MLILLNRVLRIHVPNVIVLKSSSSLGDRVKVILRTRTKKIFFCFGGVRIFKVTSIEKNWDGCFLSFLLG</sequence>
<dbReference type="AlphaFoldDB" id="A0A164V513"/>
<comment type="caution">
    <text evidence="1">The sequence shown here is derived from an EMBL/GenBank/DDBJ whole genome shotgun (WGS) entry which is preliminary data.</text>
</comment>
<protein>
    <submittedName>
        <fullName evidence="1">Uncharacterized protein</fullName>
    </submittedName>
</protein>
<evidence type="ECO:0000313" key="1">
    <source>
        <dbReference type="EMBL" id="KZS11976.1"/>
    </source>
</evidence>
<organism evidence="1 2">
    <name type="scientific">Daphnia magna</name>
    <dbReference type="NCBI Taxonomy" id="35525"/>
    <lineage>
        <taxon>Eukaryota</taxon>
        <taxon>Metazoa</taxon>
        <taxon>Ecdysozoa</taxon>
        <taxon>Arthropoda</taxon>
        <taxon>Crustacea</taxon>
        <taxon>Branchiopoda</taxon>
        <taxon>Diplostraca</taxon>
        <taxon>Cladocera</taxon>
        <taxon>Anomopoda</taxon>
        <taxon>Daphniidae</taxon>
        <taxon>Daphnia</taxon>
    </lineage>
</organism>
<evidence type="ECO:0000313" key="2">
    <source>
        <dbReference type="Proteomes" id="UP000076858"/>
    </source>
</evidence>
<gene>
    <name evidence="1" type="ORF">APZ42_023202</name>
</gene>
<name>A0A164V513_9CRUS</name>
<dbReference type="EMBL" id="LRGB01001416">
    <property type="protein sequence ID" value="KZS11976.1"/>
    <property type="molecule type" value="Genomic_DNA"/>
</dbReference>
<proteinExistence type="predicted"/>
<dbReference type="Proteomes" id="UP000076858">
    <property type="component" value="Unassembled WGS sequence"/>
</dbReference>
<accession>A0A164V513</accession>